<dbReference type="EMBL" id="JBFBMH010000029">
    <property type="protein sequence ID" value="MEW1976364.1"/>
    <property type="molecule type" value="Genomic_DNA"/>
</dbReference>
<feature type="non-terminal residue" evidence="1">
    <location>
        <position position="1"/>
    </location>
</feature>
<dbReference type="RefSeq" id="WP_366233327.1">
    <property type="nucleotide sequence ID" value="NZ_JBFBMH010000029.1"/>
</dbReference>
<evidence type="ECO:0000313" key="2">
    <source>
        <dbReference type="Proteomes" id="UP001553715"/>
    </source>
</evidence>
<evidence type="ECO:0008006" key="3">
    <source>
        <dbReference type="Google" id="ProtNLM"/>
    </source>
</evidence>
<keyword evidence="2" id="KW-1185">Reference proteome</keyword>
<sequence length="303" mass="34459">LFLDSPETYTRERRAPVQTRPNTHGYVTRARIARDDRRWLVKIARTDVRDGTVSGEDWAEWIVQHVAAQLGMPTAEVRPAIFDGNRATASRSMLHDESERLTHGNELLSARFEDYEQSIRGENPGYTLSAIEVALAGIPGPREFGEPFDAYDTFAGYLLCDALVSGRDRHHENWGAIRRGGERWLAPSFDHGNALGFQERDDRRARMLADESHLSRWLGRGTSPHFVGRPLLTDVAMSALERASPEARVYWWERLDAFDLETAEAVIDLVPSDVMSDVSRRFVSSLLYTNRRRLLDGYRTPGF</sequence>
<dbReference type="Proteomes" id="UP001553715">
    <property type="component" value="Unassembled WGS sequence"/>
</dbReference>
<name>A0ABV3LKE6_9MICO</name>
<accession>A0ABV3LKE6</accession>
<protein>
    <recommendedName>
        <fullName evidence="3">HipA-like C-terminal domain-containing protein</fullName>
    </recommendedName>
</protein>
<dbReference type="Gene3D" id="1.10.1070.20">
    <property type="match status" value="1"/>
</dbReference>
<organism evidence="1 2">
    <name type="scientific">Microbacterium profundi</name>
    <dbReference type="NCBI Taxonomy" id="450380"/>
    <lineage>
        <taxon>Bacteria</taxon>
        <taxon>Bacillati</taxon>
        <taxon>Actinomycetota</taxon>
        <taxon>Actinomycetes</taxon>
        <taxon>Micrococcales</taxon>
        <taxon>Microbacteriaceae</taxon>
        <taxon>Microbacterium</taxon>
    </lineage>
</organism>
<proteinExistence type="predicted"/>
<gene>
    <name evidence="1" type="ORF">AB0301_14995</name>
</gene>
<evidence type="ECO:0000313" key="1">
    <source>
        <dbReference type="EMBL" id="MEW1976364.1"/>
    </source>
</evidence>
<reference evidence="1 2" key="1">
    <citation type="submission" date="2024-06" db="EMBL/GenBank/DDBJ databases">
        <title>The Natural Products Discovery Center: Release of the First 8490 Sequenced Strains for Exploring Actinobacteria Biosynthetic Diversity.</title>
        <authorList>
            <person name="Kalkreuter E."/>
            <person name="Kautsar S.A."/>
            <person name="Yang D."/>
            <person name="Bader C.D."/>
            <person name="Teijaro C.N."/>
            <person name="Fluegel L."/>
            <person name="Davis C.M."/>
            <person name="Simpson J.R."/>
            <person name="Lauterbach L."/>
            <person name="Steele A.D."/>
            <person name="Gui C."/>
            <person name="Meng S."/>
            <person name="Li G."/>
            <person name="Viehrig K."/>
            <person name="Ye F."/>
            <person name="Su P."/>
            <person name="Kiefer A.F."/>
            <person name="Nichols A."/>
            <person name="Cepeda A.J."/>
            <person name="Yan W."/>
            <person name="Fan B."/>
            <person name="Jiang Y."/>
            <person name="Adhikari A."/>
            <person name="Zheng C.-J."/>
            <person name="Schuster L."/>
            <person name="Cowan T.M."/>
            <person name="Smanski M.J."/>
            <person name="Chevrette M.G."/>
            <person name="De Carvalho L.P.S."/>
            <person name="Shen B."/>
        </authorList>
    </citation>
    <scope>NUCLEOTIDE SEQUENCE [LARGE SCALE GENOMIC DNA]</scope>
    <source>
        <strain evidence="1 2">NPDC077434</strain>
    </source>
</reference>
<comment type="caution">
    <text evidence="1">The sequence shown here is derived from an EMBL/GenBank/DDBJ whole genome shotgun (WGS) entry which is preliminary data.</text>
</comment>